<reference evidence="3 4" key="1">
    <citation type="submission" date="2016-10" db="EMBL/GenBank/DDBJ databases">
        <title>Genome sequencing of Aspergillus oryzae BCC7051.</title>
        <authorList>
            <person name="Thammarongtham C."/>
            <person name="Vorapreeda T."/>
            <person name="Nookaew I."/>
            <person name="Srisuk T."/>
            <person name="Land M."/>
            <person name="Jeennor S."/>
            <person name="Laoteng K."/>
        </authorList>
    </citation>
    <scope>NUCLEOTIDE SEQUENCE [LARGE SCALE GENOMIC DNA]</scope>
    <source>
        <strain evidence="3 4">BCC7051</strain>
    </source>
</reference>
<dbReference type="PANTHER" id="PTHR13194:SF19">
    <property type="entry name" value="NAD(P)-BINDING ROSSMANN-FOLD SUPERFAMILY PROTEIN"/>
    <property type="match status" value="1"/>
</dbReference>
<dbReference type="eggNOG" id="ENOG502S3C5">
    <property type="taxonomic scope" value="Eukaryota"/>
</dbReference>
<dbReference type="OrthoDB" id="426386at2759"/>
<dbReference type="VEuPathDB" id="FungiDB:AO090701000474"/>
<dbReference type="EMBL" id="MKZY01000008">
    <property type="protein sequence ID" value="OOO06187.1"/>
    <property type="molecule type" value="Genomic_DNA"/>
</dbReference>
<dbReference type="Proteomes" id="UP000190312">
    <property type="component" value="Unassembled WGS sequence"/>
</dbReference>
<name>A0A1S9DAT2_ASPOZ</name>
<sequence>MARIREVLRLQSLPPSPPLLPFPLRSTHERFTLYMDRHRNRPGANGPGPNVDRRAAQATVPPYWPPPNPVQPPAYPALPSAYPAQPSVYLAQPSAYSVQPSAYPALPFTYSAVPPVSVINYYNGNVHHKDICIGWGRWELSQMSNDAWIRRDCHRALAAKGGRYHQNPPLVEGQDQLRDCVGSFNVLFEEVTVSFTYIIHTAPPLNINVKDIQKEMIEPAVMGTTQILESAHRQGGTSLKRFVLLGSAVSVLNSFEDMSREGRPYTEEDWNPVDVRHVVRSHVDALTNPAARGKRILLISGLITPQLVVNLIRKHFPALREQVPEGKPDQVLPHGVHPTGWDMRTSANQHLTSQDQAQTYSASHRNLPKCHFKHHQIIKMDSKVARLPLFGGPRAWHSSDWTSTDDRVRGGSSHSHMSCSPASLVARFHGNLDITTLGGAGFASQRTTGEDRSWDLSGYDGLELHIARGDDKLYTITLKDKTAPKRPDGRLESTLSWEYDFHAHGEKRVFIKWADFKPTYRGKEQVDARPLDLTGVKQISFMMRSFFGIQEGDFSLDIVSVAAVRYKYYRDDPEEEEEYVMVDEKLETVAETPKSRGWLSWIGECCGLS</sequence>
<comment type="similarity">
    <text evidence="1">Belongs to the CIA30 family.</text>
</comment>
<evidence type="ECO:0000313" key="3">
    <source>
        <dbReference type="EMBL" id="OOO06187.1"/>
    </source>
</evidence>
<dbReference type="PANTHER" id="PTHR13194">
    <property type="entry name" value="COMPLEX I INTERMEDIATE-ASSOCIATED PROTEIN 30"/>
    <property type="match status" value="1"/>
</dbReference>
<dbReference type="AlphaFoldDB" id="A0A1S9DAT2"/>
<dbReference type="InterPro" id="IPR013857">
    <property type="entry name" value="NADH-UbQ_OxRdtase-assoc_prot30"/>
</dbReference>
<comment type="caution">
    <text evidence="3">The sequence shown here is derived from an EMBL/GenBank/DDBJ whole genome shotgun (WGS) entry which is preliminary data.</text>
</comment>
<keyword evidence="3" id="KW-0830">Ubiquinone</keyword>
<gene>
    <name evidence="3" type="ORF">OAory_01018480</name>
</gene>
<evidence type="ECO:0000313" key="4">
    <source>
        <dbReference type="Proteomes" id="UP000190312"/>
    </source>
</evidence>
<dbReference type="Pfam" id="PF08547">
    <property type="entry name" value="CIA30"/>
    <property type="match status" value="1"/>
</dbReference>
<dbReference type="GO" id="GO:0051082">
    <property type="term" value="F:unfolded protein binding"/>
    <property type="evidence" value="ECO:0007669"/>
    <property type="project" value="TreeGrafter"/>
</dbReference>
<evidence type="ECO:0000259" key="2">
    <source>
        <dbReference type="Pfam" id="PF08547"/>
    </source>
</evidence>
<dbReference type="SUPFAM" id="SSF49785">
    <property type="entry name" value="Galactose-binding domain-like"/>
    <property type="match status" value="1"/>
</dbReference>
<dbReference type="GO" id="GO:0010257">
    <property type="term" value="P:NADH dehydrogenase complex assembly"/>
    <property type="evidence" value="ECO:0007669"/>
    <property type="project" value="TreeGrafter"/>
</dbReference>
<protein>
    <submittedName>
        <fullName evidence="3">NADH:ubiquinone oxidoreductase complex I intermediate-associated protein 30</fullName>
    </submittedName>
</protein>
<dbReference type="InterPro" id="IPR008979">
    <property type="entry name" value="Galactose-bd-like_sf"/>
</dbReference>
<dbReference type="InterPro" id="IPR036291">
    <property type="entry name" value="NAD(P)-bd_dom_sf"/>
</dbReference>
<dbReference type="Gene3D" id="3.40.50.720">
    <property type="entry name" value="NAD(P)-binding Rossmann-like Domain"/>
    <property type="match status" value="2"/>
</dbReference>
<dbReference type="InterPro" id="IPR039131">
    <property type="entry name" value="NDUFAF1"/>
</dbReference>
<accession>A0A1S9DAT2</accession>
<evidence type="ECO:0000256" key="1">
    <source>
        <dbReference type="ARBA" id="ARBA00007884"/>
    </source>
</evidence>
<feature type="domain" description="NADH:ubiquinone oxidoreductase intermediate-associated protein 30" evidence="2">
    <location>
        <begin position="397"/>
        <end position="558"/>
    </location>
</feature>
<organism evidence="3 4">
    <name type="scientific">Aspergillus oryzae</name>
    <name type="common">Yellow koji mold</name>
    <dbReference type="NCBI Taxonomy" id="5062"/>
    <lineage>
        <taxon>Eukaryota</taxon>
        <taxon>Fungi</taxon>
        <taxon>Dikarya</taxon>
        <taxon>Ascomycota</taxon>
        <taxon>Pezizomycotina</taxon>
        <taxon>Eurotiomycetes</taxon>
        <taxon>Eurotiomycetidae</taxon>
        <taxon>Eurotiales</taxon>
        <taxon>Aspergillaceae</taxon>
        <taxon>Aspergillus</taxon>
        <taxon>Aspergillus subgen. Circumdati</taxon>
    </lineage>
</organism>
<proteinExistence type="inferred from homology"/>
<dbReference type="VEuPathDB" id="FungiDB:AO090701000476"/>
<dbReference type="SUPFAM" id="SSF51735">
    <property type="entry name" value="NAD(P)-binding Rossmann-fold domains"/>
    <property type="match status" value="1"/>
</dbReference>